<gene>
    <name evidence="1" type="ORF">JY572_16630</name>
</gene>
<evidence type="ECO:0000313" key="1">
    <source>
        <dbReference type="EMBL" id="QSQ18285.1"/>
    </source>
</evidence>
<name>A0ABX7NHE5_9BACT</name>
<evidence type="ECO:0000313" key="2">
    <source>
        <dbReference type="Proteomes" id="UP000663090"/>
    </source>
</evidence>
<dbReference type="EMBL" id="CP071091">
    <property type="protein sequence ID" value="QSQ18285.1"/>
    <property type="molecule type" value="Genomic_DNA"/>
</dbReference>
<keyword evidence="2" id="KW-1185">Reference proteome</keyword>
<accession>A0ABX7NHE5</accession>
<dbReference type="SUPFAM" id="SSF103515">
    <property type="entry name" value="Autotransporter"/>
    <property type="match status" value="1"/>
</dbReference>
<dbReference type="InterPro" id="IPR036709">
    <property type="entry name" value="Autotransporte_beta_dom_sf"/>
</dbReference>
<proteinExistence type="predicted"/>
<reference evidence="1 2" key="1">
    <citation type="submission" date="2021-02" db="EMBL/GenBank/DDBJ databases">
        <title>De Novo genome assembly of isolated myxobacteria.</title>
        <authorList>
            <person name="Stevens D.C."/>
        </authorList>
    </citation>
    <scope>NUCLEOTIDE SEQUENCE [LARGE SCALE GENOMIC DNA]</scope>
    <source>
        <strain evidence="1 2">SCHIC003</strain>
    </source>
</reference>
<protein>
    <recommendedName>
        <fullName evidence="3">Lipoprotein</fullName>
    </recommendedName>
</protein>
<evidence type="ECO:0008006" key="3">
    <source>
        <dbReference type="Google" id="ProtNLM"/>
    </source>
</evidence>
<dbReference type="Proteomes" id="UP000663090">
    <property type="component" value="Chromosome"/>
</dbReference>
<organism evidence="1 2">
    <name type="scientific">Myxococcus landrumensis</name>
    <dbReference type="NCBI Taxonomy" id="2813577"/>
    <lineage>
        <taxon>Bacteria</taxon>
        <taxon>Pseudomonadati</taxon>
        <taxon>Myxococcota</taxon>
        <taxon>Myxococcia</taxon>
        <taxon>Myxococcales</taxon>
        <taxon>Cystobacterineae</taxon>
        <taxon>Myxococcaceae</taxon>
        <taxon>Myxococcus</taxon>
    </lineage>
</organism>
<sequence length="233" mass="25168">MGALRMAAMRSRLATRALWVGGVLLMAPGCLSGARNLGAATTPVGTTEVGVSMNTIAFEHGREKAYLPNPELHFRKGAGEGWDWGGRLTLLGLELGTRHRILESPSWTLSFAPSAGLWYVPVTNNYTEPVNLRLGAQALLDWRVSRRWTLTGGASLTGAFAGPLTALQGRFNGSHLLAAPGASLGIAYRLKPNLEVRAEGGFEIPMELSGGRRPMAGHAGLTLRWWRDDARRR</sequence>